<accession>A0A0G4IBY1</accession>
<dbReference type="AlphaFoldDB" id="A0A0G4IBY1"/>
<feature type="coiled-coil region" evidence="1">
    <location>
        <begin position="466"/>
        <end position="514"/>
    </location>
</feature>
<sequence length="532" mass="58643">MPKRWISVRSLCLLSLSVLLLDSPQVLSASAPQDILVKLRGESKAAQSFCFGAPCKRLEKFGWLCDDGGARVVREEKDGTERKARLEKMAEVRKKEEEARQKGKEEGKALGSEEGHQKATEEFERLRKGVVEASADSSVGGESEGGHKACTDGSADSHKGGESERNEKDVSAEAGKGKAKRGVKSTPGPKRGPPVSKLQKTTSAVPLSVELLAAPQITHTNRRRRKPLPLKSLPSNYQTRRPTPLLQRKGPAVLSPKSPYPQKIFGIEFTQLTERDETGDASSEDERTRRDESADELAKRHDSATRDESADEMAKRDGAAATHESATRDESAKRTEGAGDKKAQNAPKKDGNDQKDGAGKKNTPTTAENETPTDADPTADTPPPDFTLKLCRFKPNLFESHHFELAYVEPAEWREPSRKRSNQWVCYGPQCLEVASELRGSGGEVEDSSINVEQVSGFGHLMGGVTNKWKDKSDELEEKLGNIKKENEEIGGEEARLEARLNHIKEEAKEKAAAKWRKRAFAEKMEELKNSR</sequence>
<evidence type="ECO:0000256" key="3">
    <source>
        <dbReference type="SAM" id="SignalP"/>
    </source>
</evidence>
<name>A0A0G4IBY1_9ALVE</name>
<feature type="compositionally biased region" description="Basic and acidic residues" evidence="2">
    <location>
        <begin position="144"/>
        <end position="171"/>
    </location>
</feature>
<feature type="signal peptide" evidence="3">
    <location>
        <begin position="1"/>
        <end position="28"/>
    </location>
</feature>
<organism evidence="4">
    <name type="scientific">Chromera velia CCMP2878</name>
    <dbReference type="NCBI Taxonomy" id="1169474"/>
    <lineage>
        <taxon>Eukaryota</taxon>
        <taxon>Sar</taxon>
        <taxon>Alveolata</taxon>
        <taxon>Colpodellida</taxon>
        <taxon>Chromeraceae</taxon>
        <taxon>Chromera</taxon>
    </lineage>
</organism>
<evidence type="ECO:0000313" key="4">
    <source>
        <dbReference type="EMBL" id="CEM54697.1"/>
    </source>
</evidence>
<feature type="compositionally biased region" description="Low complexity" evidence="2">
    <location>
        <begin position="360"/>
        <end position="379"/>
    </location>
</feature>
<keyword evidence="1" id="KW-0175">Coiled coil</keyword>
<dbReference type="EMBL" id="CDMZ01005809">
    <property type="protein sequence ID" value="CEM54697.1"/>
    <property type="molecule type" value="Genomic_DNA"/>
</dbReference>
<feature type="compositionally biased region" description="Basic and acidic residues" evidence="2">
    <location>
        <begin position="273"/>
        <end position="318"/>
    </location>
</feature>
<evidence type="ECO:0000256" key="1">
    <source>
        <dbReference type="SAM" id="Coils"/>
    </source>
</evidence>
<proteinExistence type="predicted"/>
<gene>
    <name evidence="4" type="ORF">Cvel_2233</name>
</gene>
<feature type="compositionally biased region" description="Basic and acidic residues" evidence="2">
    <location>
        <begin position="325"/>
        <end position="359"/>
    </location>
</feature>
<feature type="region of interest" description="Disordered" evidence="2">
    <location>
        <begin position="133"/>
        <end position="388"/>
    </location>
</feature>
<evidence type="ECO:0000256" key="2">
    <source>
        <dbReference type="SAM" id="MobiDB-lite"/>
    </source>
</evidence>
<keyword evidence="3" id="KW-0732">Signal</keyword>
<dbReference type="VEuPathDB" id="CryptoDB:Cvel_2233"/>
<feature type="region of interest" description="Disordered" evidence="2">
    <location>
        <begin position="75"/>
        <end position="121"/>
    </location>
</feature>
<reference evidence="4" key="1">
    <citation type="submission" date="2014-11" db="EMBL/GenBank/DDBJ databases">
        <authorList>
            <person name="Otto D Thomas"/>
            <person name="Naeem Raeece"/>
        </authorList>
    </citation>
    <scope>NUCLEOTIDE SEQUENCE</scope>
</reference>
<feature type="chain" id="PRO_5005192965" evidence="3">
    <location>
        <begin position="29"/>
        <end position="532"/>
    </location>
</feature>
<protein>
    <submittedName>
        <fullName evidence="4">Uncharacterized protein</fullName>
    </submittedName>
</protein>